<dbReference type="EMBL" id="JARPTC010000016">
    <property type="protein sequence ID" value="MDO7787852.1"/>
    <property type="molecule type" value="Genomic_DNA"/>
</dbReference>
<dbReference type="SUPFAM" id="SSF53092">
    <property type="entry name" value="Creatinase/prolidase N-terminal domain"/>
    <property type="match status" value="1"/>
</dbReference>
<dbReference type="PANTHER" id="PTHR46112:SF3">
    <property type="entry name" value="AMINOPEPTIDASE YPDF"/>
    <property type="match status" value="1"/>
</dbReference>
<dbReference type="InterPro" id="IPR029149">
    <property type="entry name" value="Creatin/AminoP/Spt16_N"/>
</dbReference>
<dbReference type="Proteomes" id="UP001172911">
    <property type="component" value="Unassembled WGS sequence"/>
</dbReference>
<name>A0AAW7ZF20_9FIRM</name>
<dbReference type="RefSeq" id="WP_304543246.1">
    <property type="nucleotide sequence ID" value="NZ_JARPTC010000016.1"/>
</dbReference>
<dbReference type="SUPFAM" id="SSF55920">
    <property type="entry name" value="Creatinase/aminopeptidase"/>
    <property type="match status" value="1"/>
</dbReference>
<dbReference type="InterPro" id="IPR050659">
    <property type="entry name" value="Peptidase_M24B"/>
</dbReference>
<feature type="domain" description="Peptidase M24" evidence="1">
    <location>
        <begin position="164"/>
        <end position="373"/>
    </location>
</feature>
<dbReference type="CDD" id="cd01066">
    <property type="entry name" value="APP_MetAP"/>
    <property type="match status" value="1"/>
</dbReference>
<gene>
    <name evidence="3" type="ORF">P6N53_11535</name>
</gene>
<feature type="domain" description="Creatinase N-terminal" evidence="2">
    <location>
        <begin position="12"/>
        <end position="157"/>
    </location>
</feature>
<accession>A0AAW7ZF20</accession>
<evidence type="ECO:0000259" key="1">
    <source>
        <dbReference type="Pfam" id="PF00557"/>
    </source>
</evidence>
<dbReference type="Pfam" id="PF01321">
    <property type="entry name" value="Creatinase_N"/>
    <property type="match status" value="1"/>
</dbReference>
<evidence type="ECO:0000313" key="4">
    <source>
        <dbReference type="Proteomes" id="UP001172911"/>
    </source>
</evidence>
<dbReference type="InterPro" id="IPR000994">
    <property type="entry name" value="Pept_M24"/>
</dbReference>
<dbReference type="InterPro" id="IPR000587">
    <property type="entry name" value="Creatinase_N"/>
</dbReference>
<dbReference type="InterPro" id="IPR036005">
    <property type="entry name" value="Creatinase/aminopeptidase-like"/>
</dbReference>
<protein>
    <submittedName>
        <fullName evidence="3">M24 family metallopeptidase</fullName>
    </submittedName>
</protein>
<dbReference type="AlphaFoldDB" id="A0AAW7ZF20"/>
<reference evidence="3" key="1">
    <citation type="journal article" date="2023" name="J. Hazard. Mater.">
        <title>Anaerobic biodegradation of pyrene and benzo[a]pyrene by a new sulfate-reducing Desulforamulus aquiferis strain DSA.</title>
        <authorList>
            <person name="Zhang Z."/>
            <person name="Sun J."/>
            <person name="Gong X."/>
            <person name="Wang C."/>
            <person name="Wang H."/>
        </authorList>
    </citation>
    <scope>NUCLEOTIDE SEQUENCE</scope>
    <source>
        <strain evidence="3">DSA</strain>
    </source>
</reference>
<dbReference type="Pfam" id="PF00557">
    <property type="entry name" value="Peptidase_M24"/>
    <property type="match status" value="1"/>
</dbReference>
<sequence>MQLFDMTEYQQRLMKVKEKMNDQGIDVLLVTDPANMNYLTGYDGWSFYVHQLLIILLDEAQPIWVGRGQDGNGARLTTWLEPNNIRAYTDDYVQSLIKHPMDFVADILKEKGRANSTIAVEMDTYYFTAMCYERLKLGLSNARFKDGTLLVNWVRIVKSEKEIECMKKAACIVERVMQTGIDSINEGVRECDVVANIYHAQISGTTEFGGDYPAIVPLLPAGEKTSTPHLTWSDNKYKKGDTVILELAGCYKRYHAPLARTLSLGEPLPKVKELSEIVVEGINAALAVIKPGITCQAIEAAWKRVLEKSGFIKDSRIGYSMGLNYPPDWGEHTASLRPGDMTILRPNMTFHLIPGIWCEDFGVEISEPFRVTENGCETFVDFPRRLITK</sequence>
<proteinExistence type="predicted"/>
<organism evidence="3 4">
    <name type="scientific">Desulforamulus aquiferis</name>
    <dbReference type="NCBI Taxonomy" id="1397668"/>
    <lineage>
        <taxon>Bacteria</taxon>
        <taxon>Bacillati</taxon>
        <taxon>Bacillota</taxon>
        <taxon>Clostridia</taxon>
        <taxon>Eubacteriales</taxon>
        <taxon>Peptococcaceae</taxon>
        <taxon>Desulforamulus</taxon>
    </lineage>
</organism>
<dbReference type="PANTHER" id="PTHR46112">
    <property type="entry name" value="AMINOPEPTIDASE"/>
    <property type="match status" value="1"/>
</dbReference>
<dbReference type="Gene3D" id="3.90.230.10">
    <property type="entry name" value="Creatinase/methionine aminopeptidase superfamily"/>
    <property type="match status" value="1"/>
</dbReference>
<evidence type="ECO:0000259" key="2">
    <source>
        <dbReference type="Pfam" id="PF01321"/>
    </source>
</evidence>
<dbReference type="Gene3D" id="3.40.350.10">
    <property type="entry name" value="Creatinase/prolidase N-terminal domain"/>
    <property type="match status" value="1"/>
</dbReference>
<keyword evidence="4" id="KW-1185">Reference proteome</keyword>
<reference evidence="3" key="2">
    <citation type="submission" date="2023-03" db="EMBL/GenBank/DDBJ databases">
        <authorList>
            <person name="Zhang Z."/>
        </authorList>
    </citation>
    <scope>NUCLEOTIDE SEQUENCE</scope>
    <source>
        <strain evidence="3">DSA</strain>
    </source>
</reference>
<evidence type="ECO:0000313" key="3">
    <source>
        <dbReference type="EMBL" id="MDO7787852.1"/>
    </source>
</evidence>
<comment type="caution">
    <text evidence="3">The sequence shown here is derived from an EMBL/GenBank/DDBJ whole genome shotgun (WGS) entry which is preliminary data.</text>
</comment>